<proteinExistence type="predicted"/>
<evidence type="ECO:0000256" key="1">
    <source>
        <dbReference type="SAM" id="SignalP"/>
    </source>
</evidence>
<gene>
    <name evidence="2" type="ORF">M5X19_31405</name>
</gene>
<dbReference type="RefSeq" id="WP_268618112.1">
    <property type="nucleotide sequence ID" value="NZ_JAMDMX010000137.1"/>
</dbReference>
<keyword evidence="3" id="KW-1185">Reference proteome</keyword>
<evidence type="ECO:0000313" key="3">
    <source>
        <dbReference type="Proteomes" id="UP001527099"/>
    </source>
</evidence>
<dbReference type="Proteomes" id="UP001527099">
    <property type="component" value="Unassembled WGS sequence"/>
</dbReference>
<keyword evidence="1" id="KW-0732">Signal</keyword>
<protein>
    <submittedName>
        <fullName evidence="2">Uncharacterized protein</fullName>
    </submittedName>
</protein>
<accession>A0ABT4GM90</accession>
<name>A0ABT4GM90_9BACL</name>
<feature type="chain" id="PRO_5047176392" evidence="1">
    <location>
        <begin position="22"/>
        <end position="177"/>
    </location>
</feature>
<evidence type="ECO:0000313" key="2">
    <source>
        <dbReference type="EMBL" id="MCY9697334.1"/>
    </source>
</evidence>
<dbReference type="EMBL" id="JAMDMX010000137">
    <property type="protein sequence ID" value="MCY9697334.1"/>
    <property type="molecule type" value="Genomic_DNA"/>
</dbReference>
<comment type="caution">
    <text evidence="2">The sequence shown here is derived from an EMBL/GenBank/DDBJ whole genome shotgun (WGS) entry which is preliminary data.</text>
</comment>
<reference evidence="2 3" key="1">
    <citation type="submission" date="2022-05" db="EMBL/GenBank/DDBJ databases">
        <title>Genome Sequencing of Bee-Associated Microbes.</title>
        <authorList>
            <person name="Dunlap C."/>
        </authorList>
    </citation>
    <scope>NUCLEOTIDE SEQUENCE [LARGE SCALE GENOMIC DNA]</scope>
    <source>
        <strain evidence="2 3">NRRL B-14421</strain>
    </source>
</reference>
<feature type="signal peptide" evidence="1">
    <location>
        <begin position="1"/>
        <end position="21"/>
    </location>
</feature>
<organism evidence="2 3">
    <name type="scientific">Paenibacillus alginolyticus</name>
    <dbReference type="NCBI Taxonomy" id="59839"/>
    <lineage>
        <taxon>Bacteria</taxon>
        <taxon>Bacillati</taxon>
        <taxon>Bacillota</taxon>
        <taxon>Bacilli</taxon>
        <taxon>Bacillales</taxon>
        <taxon>Paenibacillaceae</taxon>
        <taxon>Paenibacillus</taxon>
    </lineage>
</organism>
<sequence length="177" mass="21030">MKKIWMLCIVMLLFSSERIYASTPSFEQPYYEAGYKSLKQSLTECEQHFQREIKLPKVEPAVEFTHRFGRCNYVKDAQLEINNHYEVEYLNQNKPENHLMIWVYPLNNELKRFPRARDTIQTYTLNNGNEARFGTTPVKKLFNVLSFEKNDWYYIISSDRRSEIITGDVLVQLANSI</sequence>